<dbReference type="AlphaFoldDB" id="A0A1E3X8A7"/>
<protein>
    <submittedName>
        <fullName evidence="1">Uncharacterized protein</fullName>
    </submittedName>
</protein>
<sequence length="66" mass="8013">MEIKPNYIVDEQNHKIAVQLDIKTFKKIEEIFKNHALYHLMQEEDTDDEVLDLEQAKEYYDTLEKQ</sequence>
<dbReference type="Pfam" id="PF18506">
    <property type="entry name" value="RelB-like"/>
    <property type="match status" value="1"/>
</dbReference>
<reference evidence="1 2" key="1">
    <citation type="submission" date="2016-07" db="EMBL/GenBank/DDBJ databases">
        <title>Draft genome of Scalindua rubra, obtained from a brine-seawater interface in the Red Sea, sheds light on salt adaptation in anammox bacteria.</title>
        <authorList>
            <person name="Speth D.R."/>
            <person name="Lagkouvardos I."/>
            <person name="Wang Y."/>
            <person name="Qian P.-Y."/>
            <person name="Dutilh B.E."/>
            <person name="Jetten M.S."/>
        </authorList>
    </citation>
    <scope>NUCLEOTIDE SEQUENCE [LARGE SCALE GENOMIC DNA]</scope>
    <source>
        <strain evidence="1">BSI-1</strain>
    </source>
</reference>
<organism evidence="1 2">
    <name type="scientific">Candidatus Scalindua rubra</name>
    <dbReference type="NCBI Taxonomy" id="1872076"/>
    <lineage>
        <taxon>Bacteria</taxon>
        <taxon>Pseudomonadati</taxon>
        <taxon>Planctomycetota</taxon>
        <taxon>Candidatus Brocadiia</taxon>
        <taxon>Candidatus Brocadiales</taxon>
        <taxon>Candidatus Scalinduaceae</taxon>
        <taxon>Candidatus Scalindua</taxon>
    </lineage>
</organism>
<evidence type="ECO:0000313" key="2">
    <source>
        <dbReference type="Proteomes" id="UP000094056"/>
    </source>
</evidence>
<accession>A0A1E3X8A7</accession>
<name>A0A1E3X8A7_9BACT</name>
<proteinExistence type="predicted"/>
<dbReference type="InterPro" id="IPR049537">
    <property type="entry name" value="RelB-like"/>
</dbReference>
<dbReference type="Proteomes" id="UP000094056">
    <property type="component" value="Unassembled WGS sequence"/>
</dbReference>
<gene>
    <name evidence="1" type="ORF">SCARUB_03006</name>
</gene>
<dbReference type="EMBL" id="MAYW01000090">
    <property type="protein sequence ID" value="ODS31861.1"/>
    <property type="molecule type" value="Genomic_DNA"/>
</dbReference>
<evidence type="ECO:0000313" key="1">
    <source>
        <dbReference type="EMBL" id="ODS31861.1"/>
    </source>
</evidence>
<comment type="caution">
    <text evidence="1">The sequence shown here is derived from an EMBL/GenBank/DDBJ whole genome shotgun (WGS) entry which is preliminary data.</text>
</comment>